<organism evidence="2 3">
    <name type="scientific">Streptomyces turgidiscabies</name>
    <dbReference type="NCBI Taxonomy" id="85558"/>
    <lineage>
        <taxon>Bacteria</taxon>
        <taxon>Bacillati</taxon>
        <taxon>Actinomycetota</taxon>
        <taxon>Actinomycetes</taxon>
        <taxon>Kitasatosporales</taxon>
        <taxon>Streptomycetaceae</taxon>
        <taxon>Streptomyces</taxon>
    </lineage>
</organism>
<proteinExistence type="predicted"/>
<evidence type="ECO:0000256" key="1">
    <source>
        <dbReference type="SAM" id="MobiDB-lite"/>
    </source>
</evidence>
<comment type="caution">
    <text evidence="2">The sequence shown here is derived from an EMBL/GenBank/DDBJ whole genome shotgun (WGS) entry which is preliminary data.</text>
</comment>
<feature type="compositionally biased region" description="Basic and acidic residues" evidence="1">
    <location>
        <begin position="63"/>
        <end position="76"/>
    </location>
</feature>
<reference evidence="2 3" key="1">
    <citation type="submission" date="2023-07" db="EMBL/GenBank/DDBJ databases">
        <title>Comparative genomics of wheat-associated soil bacteria to identify genetic determinants of phenazine resistance.</title>
        <authorList>
            <person name="Mouncey N."/>
        </authorList>
    </citation>
    <scope>NUCLEOTIDE SEQUENCE [LARGE SCALE GENOMIC DNA]</scope>
    <source>
        <strain evidence="2 3">W2I16</strain>
    </source>
</reference>
<gene>
    <name evidence="2" type="ORF">QFZ49_005156</name>
</gene>
<dbReference type="EMBL" id="JAUSZS010000006">
    <property type="protein sequence ID" value="MDQ0935185.1"/>
    <property type="molecule type" value="Genomic_DNA"/>
</dbReference>
<protein>
    <submittedName>
        <fullName evidence="2">Uncharacterized protein</fullName>
    </submittedName>
</protein>
<name>A0ABU0RT54_9ACTN</name>
<evidence type="ECO:0000313" key="2">
    <source>
        <dbReference type="EMBL" id="MDQ0935185.1"/>
    </source>
</evidence>
<evidence type="ECO:0000313" key="3">
    <source>
        <dbReference type="Proteomes" id="UP001223072"/>
    </source>
</evidence>
<accession>A0ABU0RT54</accession>
<dbReference type="Proteomes" id="UP001223072">
    <property type="component" value="Unassembled WGS sequence"/>
</dbReference>
<feature type="compositionally biased region" description="Basic and acidic residues" evidence="1">
    <location>
        <begin position="20"/>
        <end position="31"/>
    </location>
</feature>
<feature type="region of interest" description="Disordered" evidence="1">
    <location>
        <begin position="20"/>
        <end position="85"/>
    </location>
</feature>
<keyword evidence="3" id="KW-1185">Reference proteome</keyword>
<dbReference type="RefSeq" id="WP_307628788.1">
    <property type="nucleotide sequence ID" value="NZ_JAUSZS010000006.1"/>
</dbReference>
<sequence length="177" mass="19324">MDGRLCRDFMDLVPERVTLDPLHHDVEHDPADVSGGSAEASDSPPDSVRGEYERSSASTSRRPSGEEFLRNPDTHGRGAAQAARDVAKAAHDVRRKNVTGRWSAFVLQRLRQINPAVETASIDPQDFAVRVKERNEPANTFTDISLGGSPKTATTSRCSCPCVTSAGRTLRHGFRRG</sequence>